<keyword evidence="2" id="KW-1185">Reference proteome</keyword>
<accession>A0ABD3NW20</accession>
<protein>
    <submittedName>
        <fullName evidence="1">Uncharacterized protein</fullName>
    </submittedName>
</protein>
<comment type="caution">
    <text evidence="1">The sequence shown here is derived from an EMBL/GenBank/DDBJ whole genome shotgun (WGS) entry which is preliminary data.</text>
</comment>
<dbReference type="PANTHER" id="PTHR36018">
    <property type="entry name" value="OS09G0481800 PROTEIN"/>
    <property type="match status" value="1"/>
</dbReference>
<sequence length="215" mass="23569">MVLPLSAFHTTSRHMIHTTFPCRALSSSCINASPLHMLSSWDNFAYDDDDELLEKGADEGFVAADENDDPSVKAAVGMALEPPRLIMTDQSFKCHKVRHSGNIEIIASMQKSSNYFVTVGSQLELSEETVEGVLAACREEIGTMFGYQAENRGVGITGGVDFVELDGPTVVLHLKGRFWHQRPTVLARVGRIPEIVDVVVADEYELTDEANNAAI</sequence>
<gene>
    <name evidence="1" type="ORF">HJC23_000048</name>
</gene>
<name>A0ABD3NW20_9STRA</name>
<evidence type="ECO:0000313" key="2">
    <source>
        <dbReference type="Proteomes" id="UP001516023"/>
    </source>
</evidence>
<reference evidence="1 2" key="1">
    <citation type="journal article" date="2020" name="G3 (Bethesda)">
        <title>Improved Reference Genome for Cyclotella cryptica CCMP332, a Model for Cell Wall Morphogenesis, Salinity Adaptation, and Lipid Production in Diatoms (Bacillariophyta).</title>
        <authorList>
            <person name="Roberts W.R."/>
            <person name="Downey K.M."/>
            <person name="Ruck E.C."/>
            <person name="Traller J.C."/>
            <person name="Alverson A.J."/>
        </authorList>
    </citation>
    <scope>NUCLEOTIDE SEQUENCE [LARGE SCALE GENOMIC DNA]</scope>
    <source>
        <strain evidence="1 2">CCMP332</strain>
    </source>
</reference>
<dbReference type="PANTHER" id="PTHR36018:SF1">
    <property type="entry name" value="OS09G0481800 PROTEIN"/>
    <property type="match status" value="1"/>
</dbReference>
<dbReference type="Proteomes" id="UP001516023">
    <property type="component" value="Unassembled WGS sequence"/>
</dbReference>
<dbReference type="Gene3D" id="3.30.300.130">
    <property type="entry name" value="Fe-S cluster assembly (FSCA)"/>
    <property type="match status" value="1"/>
</dbReference>
<evidence type="ECO:0000313" key="1">
    <source>
        <dbReference type="EMBL" id="KAL3779489.1"/>
    </source>
</evidence>
<proteinExistence type="predicted"/>
<dbReference type="AlphaFoldDB" id="A0ABD3NW20"/>
<dbReference type="InterPro" id="IPR034904">
    <property type="entry name" value="FSCA_dom_sf"/>
</dbReference>
<organism evidence="1 2">
    <name type="scientific">Cyclotella cryptica</name>
    <dbReference type="NCBI Taxonomy" id="29204"/>
    <lineage>
        <taxon>Eukaryota</taxon>
        <taxon>Sar</taxon>
        <taxon>Stramenopiles</taxon>
        <taxon>Ochrophyta</taxon>
        <taxon>Bacillariophyta</taxon>
        <taxon>Coscinodiscophyceae</taxon>
        <taxon>Thalassiosirophycidae</taxon>
        <taxon>Stephanodiscales</taxon>
        <taxon>Stephanodiscaceae</taxon>
        <taxon>Cyclotella</taxon>
    </lineage>
</organism>
<dbReference type="EMBL" id="JABMIG020000387">
    <property type="protein sequence ID" value="KAL3779489.1"/>
    <property type="molecule type" value="Genomic_DNA"/>
</dbReference>